<dbReference type="PANTHER" id="PTHR42305:SF1">
    <property type="entry name" value="MEMBRANE PROTEIN RV1733C-RELATED"/>
    <property type="match status" value="1"/>
</dbReference>
<sequence>MSGDKTRRSTHRRFVARPEAARRHPLERDVDVRERRQHLLLILMAMVLLPLAVVPGIIIWASQDPAPTPTITMVNATTDTSAPPMTPIASTLGRDDIGTVVAHWDFRGTTHTGRIVVPPGTQSGSKLLLTVDDKGEPTPPLPLRADSSVTGVAVAVVLVGLVIAVFLALRTWVTTRCDRARMAQWDDDLARLLS</sequence>
<name>A0ABW3G695_9NOCA</name>
<feature type="transmembrane region" description="Helical" evidence="2">
    <location>
        <begin position="149"/>
        <end position="173"/>
    </location>
</feature>
<gene>
    <name evidence="3" type="ORF">ACFQ04_08420</name>
</gene>
<evidence type="ECO:0000313" key="4">
    <source>
        <dbReference type="Proteomes" id="UP001597068"/>
    </source>
</evidence>
<dbReference type="InterPro" id="IPR039708">
    <property type="entry name" value="MT1774/Rv1733c-like"/>
</dbReference>
<keyword evidence="2" id="KW-0812">Transmembrane</keyword>
<evidence type="ECO:0000256" key="1">
    <source>
        <dbReference type="SAM" id="MobiDB-lite"/>
    </source>
</evidence>
<evidence type="ECO:0000256" key="2">
    <source>
        <dbReference type="SAM" id="Phobius"/>
    </source>
</evidence>
<dbReference type="PANTHER" id="PTHR42305">
    <property type="entry name" value="MEMBRANE PROTEIN RV1733C-RELATED"/>
    <property type="match status" value="1"/>
</dbReference>
<organism evidence="3 4">
    <name type="scientific">Williamsia deligens</name>
    <dbReference type="NCBI Taxonomy" id="321325"/>
    <lineage>
        <taxon>Bacteria</taxon>
        <taxon>Bacillati</taxon>
        <taxon>Actinomycetota</taxon>
        <taxon>Actinomycetes</taxon>
        <taxon>Mycobacteriales</taxon>
        <taxon>Nocardiaceae</taxon>
        <taxon>Williamsia</taxon>
    </lineage>
</organism>
<feature type="region of interest" description="Disordered" evidence="1">
    <location>
        <begin position="1"/>
        <end position="20"/>
    </location>
</feature>
<comment type="caution">
    <text evidence="3">The sequence shown here is derived from an EMBL/GenBank/DDBJ whole genome shotgun (WGS) entry which is preliminary data.</text>
</comment>
<keyword evidence="4" id="KW-1185">Reference proteome</keyword>
<protein>
    <submittedName>
        <fullName evidence="3">Uncharacterized protein</fullName>
    </submittedName>
</protein>
<keyword evidence="2" id="KW-0472">Membrane</keyword>
<reference evidence="4" key="1">
    <citation type="journal article" date="2019" name="Int. J. Syst. Evol. Microbiol.">
        <title>The Global Catalogue of Microorganisms (GCM) 10K type strain sequencing project: providing services to taxonomists for standard genome sequencing and annotation.</title>
        <authorList>
            <consortium name="The Broad Institute Genomics Platform"/>
            <consortium name="The Broad Institute Genome Sequencing Center for Infectious Disease"/>
            <person name="Wu L."/>
            <person name="Ma J."/>
        </authorList>
    </citation>
    <scope>NUCLEOTIDE SEQUENCE [LARGE SCALE GENOMIC DNA]</scope>
    <source>
        <strain evidence="4">CCUG 50873</strain>
    </source>
</reference>
<proteinExistence type="predicted"/>
<dbReference type="Proteomes" id="UP001597068">
    <property type="component" value="Unassembled WGS sequence"/>
</dbReference>
<keyword evidence="2" id="KW-1133">Transmembrane helix</keyword>
<dbReference type="EMBL" id="JBHTIL010000001">
    <property type="protein sequence ID" value="MFD0925759.1"/>
    <property type="molecule type" value="Genomic_DNA"/>
</dbReference>
<feature type="transmembrane region" description="Helical" evidence="2">
    <location>
        <begin position="39"/>
        <end position="61"/>
    </location>
</feature>
<evidence type="ECO:0000313" key="3">
    <source>
        <dbReference type="EMBL" id="MFD0925759.1"/>
    </source>
</evidence>
<accession>A0ABW3G695</accession>
<dbReference type="RefSeq" id="WP_253646318.1">
    <property type="nucleotide sequence ID" value="NZ_BAAAMO010000002.1"/>
</dbReference>